<reference evidence="2 3" key="1">
    <citation type="submission" date="2015-07" db="EMBL/GenBank/DDBJ databases">
        <title>Comparative genomics of the Sigatoka disease complex on banana suggests a link between parallel evolutionary changes in Pseudocercospora fijiensis and Pseudocercospora eumusae and increased virulence on the banana host.</title>
        <authorList>
            <person name="Chang T.-C."/>
            <person name="Salvucci A."/>
            <person name="Crous P.W."/>
            <person name="Stergiopoulos I."/>
        </authorList>
    </citation>
    <scope>NUCLEOTIDE SEQUENCE [LARGE SCALE GENOMIC DNA]</scope>
    <source>
        <strain evidence="2 3">CBS 114824</strain>
    </source>
</reference>
<dbReference type="Proteomes" id="UP000070133">
    <property type="component" value="Unassembled WGS sequence"/>
</dbReference>
<feature type="signal peptide" evidence="1">
    <location>
        <begin position="1"/>
        <end position="21"/>
    </location>
</feature>
<name>A0A139HV97_9PEZI</name>
<feature type="chain" id="PRO_5007806822" evidence="1">
    <location>
        <begin position="22"/>
        <end position="116"/>
    </location>
</feature>
<gene>
    <name evidence="2" type="ORF">AC578_6000</name>
</gene>
<protein>
    <submittedName>
        <fullName evidence="2">Uncharacterized protein</fullName>
    </submittedName>
</protein>
<evidence type="ECO:0000313" key="3">
    <source>
        <dbReference type="Proteomes" id="UP000070133"/>
    </source>
</evidence>
<dbReference type="AlphaFoldDB" id="A0A139HV97"/>
<comment type="caution">
    <text evidence="2">The sequence shown here is derived from an EMBL/GenBank/DDBJ whole genome shotgun (WGS) entry which is preliminary data.</text>
</comment>
<keyword evidence="1" id="KW-0732">Signal</keyword>
<evidence type="ECO:0000313" key="2">
    <source>
        <dbReference type="EMBL" id="KXT06395.1"/>
    </source>
</evidence>
<proteinExistence type="predicted"/>
<dbReference type="EMBL" id="LFZN01000006">
    <property type="protein sequence ID" value="KXT06395.1"/>
    <property type="molecule type" value="Genomic_DNA"/>
</dbReference>
<evidence type="ECO:0000256" key="1">
    <source>
        <dbReference type="SAM" id="SignalP"/>
    </source>
</evidence>
<keyword evidence="3" id="KW-1185">Reference proteome</keyword>
<organism evidence="2 3">
    <name type="scientific">Pseudocercospora eumusae</name>
    <dbReference type="NCBI Taxonomy" id="321146"/>
    <lineage>
        <taxon>Eukaryota</taxon>
        <taxon>Fungi</taxon>
        <taxon>Dikarya</taxon>
        <taxon>Ascomycota</taxon>
        <taxon>Pezizomycotina</taxon>
        <taxon>Dothideomycetes</taxon>
        <taxon>Dothideomycetidae</taxon>
        <taxon>Mycosphaerellales</taxon>
        <taxon>Mycosphaerellaceae</taxon>
        <taxon>Pseudocercospora</taxon>
    </lineage>
</organism>
<accession>A0A139HV97</accession>
<sequence length="116" mass="12065">MHLPVGTFVLGTSLFFSLASAVPGHFCICTRPKDGNQDSSATARVCGEMPRSGGRAENVKFTGPGGGSFVGCVGLGFSAGARFGEACNKLYGNRVDKYSGAQCCTPDNCVDFHPVH</sequence>